<feature type="zinc finger region" description="C3H1-type" evidence="4">
    <location>
        <begin position="168"/>
        <end position="193"/>
    </location>
</feature>
<dbReference type="EMBL" id="CCKQ01005376">
    <property type="protein sequence ID" value="CDW76594.1"/>
    <property type="molecule type" value="Genomic_DNA"/>
</dbReference>
<dbReference type="Gene3D" id="2.130.10.10">
    <property type="entry name" value="YVTN repeat-like/Quinoprotein amine dehydrogenase"/>
    <property type="match status" value="1"/>
</dbReference>
<accession>A0A078A3Z0</accession>
<sequence length="512" mass="56365">MEAYGGGGPNFGNGNFKAPNYGGGGNFGGPKMGKNGAPKKPVCKWYLSQGGCKKGNQCNFHHPKNPKKHQDGSGGGHAQWQGGPHQNKPQQWQNPQGQPHGQGGQGYQQQPMSMPYLGGMPNKKPCKFGANCFKKDTCTFSHEMGGNIFPAAGQSQGHTGQSAPHKVFQQNSCNDYLSGACERVKCKYPHILPNSGVQIKLEQELPVAEGKVVTSGQLINNKTQVLIVTEDEQAYLFNVKELTTAGPIKLLGKPTSLRTFEAFQNAFFLGLQTNSMVGGPQYNFNILLSDSSILKERAHNDMITDIEYSFFNNQHIFFTCSLDGTIKAWTVGADQKSLTEIAQTPLPGKPLQMQLVSQDFLVVGLDNGCYTGWNLLTNGLDKIEAHKNGRVMTLKKFNDFLLSGDSSGFIQIRQISLQYNLLTPEFQIYQPNSISCFEVIQFKGEHLILAGDTNGMITEIKIDANNQVTKSSFGAFKDAKNKQMRVINLFQIEENSLYALGENGYIRKWTLI</sequence>
<keyword evidence="8" id="KW-1185">Reference proteome</keyword>
<keyword evidence="1 4" id="KW-0479">Metal-binding</keyword>
<feature type="zinc finger region" description="C3H1-type" evidence="4">
    <location>
        <begin position="37"/>
        <end position="65"/>
    </location>
</feature>
<dbReference type="AlphaFoldDB" id="A0A078A3Z0"/>
<dbReference type="SUPFAM" id="SSF90229">
    <property type="entry name" value="CCCH zinc finger"/>
    <property type="match status" value="1"/>
</dbReference>
<dbReference type="SUPFAM" id="SSF50978">
    <property type="entry name" value="WD40 repeat-like"/>
    <property type="match status" value="1"/>
</dbReference>
<dbReference type="Pfam" id="PF00642">
    <property type="entry name" value="zf-CCCH"/>
    <property type="match status" value="1"/>
</dbReference>
<dbReference type="InterPro" id="IPR036322">
    <property type="entry name" value="WD40_repeat_dom_sf"/>
</dbReference>
<dbReference type="OrthoDB" id="411372at2759"/>
<organism evidence="7 8">
    <name type="scientific">Stylonychia lemnae</name>
    <name type="common">Ciliate</name>
    <dbReference type="NCBI Taxonomy" id="5949"/>
    <lineage>
        <taxon>Eukaryota</taxon>
        <taxon>Sar</taxon>
        <taxon>Alveolata</taxon>
        <taxon>Ciliophora</taxon>
        <taxon>Intramacronucleata</taxon>
        <taxon>Spirotrichea</taxon>
        <taxon>Stichotrichia</taxon>
        <taxon>Sporadotrichida</taxon>
        <taxon>Oxytrichidae</taxon>
        <taxon>Stylonychinae</taxon>
        <taxon>Stylonychia</taxon>
    </lineage>
</organism>
<dbReference type="Gene3D" id="4.10.1000.10">
    <property type="entry name" value="Zinc finger, CCCH-type"/>
    <property type="match status" value="2"/>
</dbReference>
<protein>
    <recommendedName>
        <fullName evidence="6">C3H1-type domain-containing protein</fullName>
    </recommendedName>
</protein>
<reference evidence="7 8" key="1">
    <citation type="submission" date="2014-06" db="EMBL/GenBank/DDBJ databases">
        <authorList>
            <person name="Swart Estienne"/>
        </authorList>
    </citation>
    <scope>NUCLEOTIDE SEQUENCE [LARGE SCALE GENOMIC DNA]</scope>
    <source>
        <strain evidence="7 8">130c</strain>
    </source>
</reference>
<proteinExistence type="predicted"/>
<evidence type="ECO:0000259" key="6">
    <source>
        <dbReference type="PROSITE" id="PS50103"/>
    </source>
</evidence>
<dbReference type="GO" id="GO:0008270">
    <property type="term" value="F:zinc ion binding"/>
    <property type="evidence" value="ECO:0007669"/>
    <property type="project" value="UniProtKB-KW"/>
</dbReference>
<dbReference type="SMART" id="SM00356">
    <property type="entry name" value="ZnF_C3H1"/>
    <property type="match status" value="3"/>
</dbReference>
<gene>
    <name evidence="7" type="primary">Contig16577.g17650</name>
    <name evidence="7" type="ORF">STYLEM_5554</name>
</gene>
<dbReference type="InParanoid" id="A0A078A3Z0"/>
<keyword evidence="3 4" id="KW-0862">Zinc</keyword>
<evidence type="ECO:0000256" key="5">
    <source>
        <dbReference type="SAM" id="MobiDB-lite"/>
    </source>
</evidence>
<dbReference type="PROSITE" id="PS50103">
    <property type="entry name" value="ZF_C3H1"/>
    <property type="match status" value="2"/>
</dbReference>
<dbReference type="InterPro" id="IPR000571">
    <property type="entry name" value="Znf_CCCH"/>
</dbReference>
<name>A0A078A3Z0_STYLE</name>
<evidence type="ECO:0000256" key="2">
    <source>
        <dbReference type="ARBA" id="ARBA00022771"/>
    </source>
</evidence>
<evidence type="ECO:0000313" key="7">
    <source>
        <dbReference type="EMBL" id="CDW76594.1"/>
    </source>
</evidence>
<feature type="compositionally biased region" description="Low complexity" evidence="5">
    <location>
        <begin position="78"/>
        <end position="99"/>
    </location>
</feature>
<dbReference type="InterPro" id="IPR036855">
    <property type="entry name" value="Znf_CCCH_sf"/>
</dbReference>
<dbReference type="Proteomes" id="UP000039865">
    <property type="component" value="Unassembled WGS sequence"/>
</dbReference>
<evidence type="ECO:0000313" key="8">
    <source>
        <dbReference type="Proteomes" id="UP000039865"/>
    </source>
</evidence>
<evidence type="ECO:0000256" key="4">
    <source>
        <dbReference type="PROSITE-ProRule" id="PRU00723"/>
    </source>
</evidence>
<feature type="domain" description="C3H1-type" evidence="6">
    <location>
        <begin position="168"/>
        <end position="193"/>
    </location>
</feature>
<feature type="region of interest" description="Disordered" evidence="5">
    <location>
        <begin position="58"/>
        <end position="118"/>
    </location>
</feature>
<evidence type="ECO:0000256" key="3">
    <source>
        <dbReference type="ARBA" id="ARBA00022833"/>
    </source>
</evidence>
<evidence type="ECO:0000256" key="1">
    <source>
        <dbReference type="ARBA" id="ARBA00022723"/>
    </source>
</evidence>
<dbReference type="InterPro" id="IPR015943">
    <property type="entry name" value="WD40/YVTN_repeat-like_dom_sf"/>
</dbReference>
<feature type="domain" description="C3H1-type" evidence="6">
    <location>
        <begin position="37"/>
        <end position="65"/>
    </location>
</feature>
<keyword evidence="2 4" id="KW-0863">Zinc-finger</keyword>